<evidence type="ECO:0000313" key="2">
    <source>
        <dbReference type="EMBL" id="MCD7471492.1"/>
    </source>
</evidence>
<accession>A0ABS8TJ05</accession>
<gene>
    <name evidence="2" type="ORF">HAX54_011955</name>
</gene>
<reference evidence="2 3" key="1">
    <citation type="journal article" date="2021" name="BMC Genomics">
        <title>Datura genome reveals duplications of psychoactive alkaloid biosynthetic genes and high mutation rate following tissue culture.</title>
        <authorList>
            <person name="Rajewski A."/>
            <person name="Carter-House D."/>
            <person name="Stajich J."/>
            <person name="Litt A."/>
        </authorList>
    </citation>
    <scope>NUCLEOTIDE SEQUENCE [LARGE SCALE GENOMIC DNA]</scope>
    <source>
        <strain evidence="2">AR-01</strain>
    </source>
</reference>
<protein>
    <submittedName>
        <fullName evidence="2">Uncharacterized protein</fullName>
    </submittedName>
</protein>
<evidence type="ECO:0000256" key="1">
    <source>
        <dbReference type="SAM" id="MobiDB-lite"/>
    </source>
</evidence>
<dbReference type="EMBL" id="JACEIK010001689">
    <property type="protein sequence ID" value="MCD7471492.1"/>
    <property type="molecule type" value="Genomic_DNA"/>
</dbReference>
<proteinExistence type="predicted"/>
<keyword evidence="3" id="KW-1185">Reference proteome</keyword>
<feature type="compositionally biased region" description="Basic and acidic residues" evidence="1">
    <location>
        <begin position="1"/>
        <end position="10"/>
    </location>
</feature>
<feature type="region of interest" description="Disordered" evidence="1">
    <location>
        <begin position="1"/>
        <end position="23"/>
    </location>
</feature>
<dbReference type="Proteomes" id="UP000823775">
    <property type="component" value="Unassembled WGS sequence"/>
</dbReference>
<name>A0ABS8TJ05_DATST</name>
<organism evidence="2 3">
    <name type="scientific">Datura stramonium</name>
    <name type="common">Jimsonweed</name>
    <name type="synonym">Common thornapple</name>
    <dbReference type="NCBI Taxonomy" id="4076"/>
    <lineage>
        <taxon>Eukaryota</taxon>
        <taxon>Viridiplantae</taxon>
        <taxon>Streptophyta</taxon>
        <taxon>Embryophyta</taxon>
        <taxon>Tracheophyta</taxon>
        <taxon>Spermatophyta</taxon>
        <taxon>Magnoliopsida</taxon>
        <taxon>eudicotyledons</taxon>
        <taxon>Gunneridae</taxon>
        <taxon>Pentapetalae</taxon>
        <taxon>asterids</taxon>
        <taxon>lamiids</taxon>
        <taxon>Solanales</taxon>
        <taxon>Solanaceae</taxon>
        <taxon>Solanoideae</taxon>
        <taxon>Datureae</taxon>
        <taxon>Datura</taxon>
    </lineage>
</organism>
<comment type="caution">
    <text evidence="2">The sequence shown here is derived from an EMBL/GenBank/DDBJ whole genome shotgun (WGS) entry which is preliminary data.</text>
</comment>
<evidence type="ECO:0000313" key="3">
    <source>
        <dbReference type="Proteomes" id="UP000823775"/>
    </source>
</evidence>
<sequence length="97" mass="11099">MESKRARIPSEEENEDVSMAPPPLRRNGLCWVTERKRMLLEEDGVTEEQLQRLNIDYPRVKGTCKPSCGVGLDDEPLDDDVVCGGRDRKSRLGHRVY</sequence>